<dbReference type="InterPro" id="IPR032710">
    <property type="entry name" value="NTF2-like_dom_sf"/>
</dbReference>
<sequence length="118" mass="12669">MSHSTVDNYLNTWNAEPAERERHLAQHWSAAATYTDPLGAAAGRSEIAATIDAVRQQFAGLEFSPIGDADSHHNQTRFRWGLGPAGGEPLVIGFDVIVTDDVGRIATVLGFLDKVPVG</sequence>
<dbReference type="eggNOG" id="COG2329">
    <property type="taxonomic scope" value="Bacteria"/>
</dbReference>
<gene>
    <name evidence="1" type="ORF">GOEFS_092_00270</name>
</gene>
<proteinExistence type="predicted"/>
<dbReference type="STRING" id="1077974.GOEFS_092_00270"/>
<dbReference type="RefSeq" id="WP_007318937.1">
    <property type="nucleotide sequence ID" value="NZ_BAEH01000092.1"/>
</dbReference>
<protein>
    <submittedName>
        <fullName evidence="1">Uncharacterized protein</fullName>
    </submittedName>
</protein>
<reference evidence="1 2" key="1">
    <citation type="submission" date="2011-12" db="EMBL/GenBank/DDBJ databases">
        <title>Whole genome shotgun sequence of Gordonia effusa NBRC 100432.</title>
        <authorList>
            <person name="Yoshida I."/>
            <person name="Takarada H."/>
            <person name="Hosoyama A."/>
            <person name="Tsuchikane K."/>
            <person name="Katsumata H."/>
            <person name="Yamazaki S."/>
            <person name="Fujita N."/>
        </authorList>
    </citation>
    <scope>NUCLEOTIDE SEQUENCE [LARGE SCALE GENOMIC DNA]</scope>
    <source>
        <strain evidence="1 2">NBRC 100432</strain>
    </source>
</reference>
<evidence type="ECO:0000313" key="2">
    <source>
        <dbReference type="Proteomes" id="UP000035034"/>
    </source>
</evidence>
<organism evidence="1 2">
    <name type="scientific">Gordonia effusa NBRC 100432</name>
    <dbReference type="NCBI Taxonomy" id="1077974"/>
    <lineage>
        <taxon>Bacteria</taxon>
        <taxon>Bacillati</taxon>
        <taxon>Actinomycetota</taxon>
        <taxon>Actinomycetes</taxon>
        <taxon>Mycobacteriales</taxon>
        <taxon>Gordoniaceae</taxon>
        <taxon>Gordonia</taxon>
    </lineage>
</organism>
<dbReference type="Proteomes" id="UP000035034">
    <property type="component" value="Unassembled WGS sequence"/>
</dbReference>
<name>H0R3F1_9ACTN</name>
<dbReference type="OrthoDB" id="9808719at2"/>
<dbReference type="EMBL" id="BAEH01000092">
    <property type="protein sequence ID" value="GAB19602.1"/>
    <property type="molecule type" value="Genomic_DNA"/>
</dbReference>
<dbReference type="SUPFAM" id="SSF54427">
    <property type="entry name" value="NTF2-like"/>
    <property type="match status" value="1"/>
</dbReference>
<keyword evidence="2" id="KW-1185">Reference proteome</keyword>
<evidence type="ECO:0000313" key="1">
    <source>
        <dbReference type="EMBL" id="GAB19602.1"/>
    </source>
</evidence>
<comment type="caution">
    <text evidence="1">The sequence shown here is derived from an EMBL/GenBank/DDBJ whole genome shotgun (WGS) entry which is preliminary data.</text>
</comment>
<dbReference type="AlphaFoldDB" id="H0R3F1"/>
<accession>H0R3F1</accession>
<dbReference type="Gene3D" id="3.10.450.50">
    <property type="match status" value="1"/>
</dbReference>